<dbReference type="Gene3D" id="1.25.40.10">
    <property type="entry name" value="Tetratricopeptide repeat domain"/>
    <property type="match status" value="1"/>
</dbReference>
<dbReference type="InterPro" id="IPR011990">
    <property type="entry name" value="TPR-like_helical_dom_sf"/>
</dbReference>
<name>A0AAD0VS23_PSEDL</name>
<reference evidence="1 2" key="1">
    <citation type="submission" date="2018-07" db="EMBL/GenBank/DDBJ databases">
        <title>Complete genome sequence of a Pseudomonas plecoglossicida strain pathogenic to the marine fish, Larimichthys crocea.</title>
        <authorList>
            <person name="Tao Z."/>
        </authorList>
    </citation>
    <scope>NUCLEOTIDE SEQUENCE [LARGE SCALE GENOMIC DNA]</scope>
    <source>
        <strain evidence="1 2">XSDHY-P</strain>
    </source>
</reference>
<proteinExistence type="predicted"/>
<gene>
    <name evidence="1" type="ORF">DVB73_01125</name>
</gene>
<evidence type="ECO:0000313" key="1">
    <source>
        <dbReference type="EMBL" id="AXM94527.1"/>
    </source>
</evidence>
<dbReference type="EMBL" id="CP031146">
    <property type="protein sequence ID" value="AXM94527.1"/>
    <property type="molecule type" value="Genomic_DNA"/>
</dbReference>
<accession>A0AAD0VS23</accession>
<dbReference type="AlphaFoldDB" id="A0AAD0VS23"/>
<dbReference type="Proteomes" id="UP000256503">
    <property type="component" value="Chromosome"/>
</dbReference>
<protein>
    <submittedName>
        <fullName evidence="1">Sel1 repeat family protein</fullName>
    </submittedName>
</protein>
<sequence>MLKAGTLIENEKYQEAEAILRKLQKLEYNAASLYLGMLILDGKVKGEAKDGLNLIEQAAAKGSTDANVVLAKNYVRQHYDPEKAIKYLRFASQLGDRESAFVLATILWKSSQEESDHTEAVYWARIGFSEADERYTALMVEMSESPNFSNYFEKAGKLLTIEQASPLVKEGNLLVPSRSWHARWLLETSLQTALGLQDPDDKLYSEKDEQAATQHDEEEDVIEGEVEGAVGAGDALKDLNKSLNYVSTYLISPKNKASEQSSAELDQESIWNMLSASDIVLLSDKITHHYTHVWKVDRTGDLVYFIDRRPDIFFLNKGQNILGIEAKSQTLETGKVLKYISKDEFLSVCQGVFTFRILDENDPSQEEERKLITH</sequence>
<organism evidence="1 2">
    <name type="scientific">Pseudomonas plecoglossicida</name>
    <dbReference type="NCBI Taxonomy" id="70775"/>
    <lineage>
        <taxon>Bacteria</taxon>
        <taxon>Pseudomonadati</taxon>
        <taxon>Pseudomonadota</taxon>
        <taxon>Gammaproteobacteria</taxon>
        <taxon>Pseudomonadales</taxon>
        <taxon>Pseudomonadaceae</taxon>
        <taxon>Pseudomonas</taxon>
    </lineage>
</organism>
<dbReference type="SUPFAM" id="SSF81901">
    <property type="entry name" value="HCP-like"/>
    <property type="match status" value="1"/>
</dbReference>
<evidence type="ECO:0000313" key="2">
    <source>
        <dbReference type="Proteomes" id="UP000256503"/>
    </source>
</evidence>